<dbReference type="AlphaFoldDB" id="A0A6C0G3C5"/>
<dbReference type="KEGG" id="plyc:GXP70_15095"/>
<dbReference type="InterPro" id="IPR000182">
    <property type="entry name" value="GNAT_dom"/>
</dbReference>
<dbReference type="SUPFAM" id="SSF55729">
    <property type="entry name" value="Acyl-CoA N-acyltransferases (Nat)"/>
    <property type="match status" value="1"/>
</dbReference>
<dbReference type="EMBL" id="CP048209">
    <property type="protein sequence ID" value="QHT61150.1"/>
    <property type="molecule type" value="Genomic_DNA"/>
</dbReference>
<keyword evidence="2" id="KW-0808">Transferase</keyword>
<dbReference type="Pfam" id="PF00583">
    <property type="entry name" value="Acetyltransf_1"/>
    <property type="match status" value="1"/>
</dbReference>
<name>A0A6C0G3C5_9BACL</name>
<keyword evidence="3" id="KW-1185">Reference proteome</keyword>
<dbReference type="GO" id="GO:0016747">
    <property type="term" value="F:acyltransferase activity, transferring groups other than amino-acyl groups"/>
    <property type="evidence" value="ECO:0007669"/>
    <property type="project" value="InterPro"/>
</dbReference>
<protein>
    <submittedName>
        <fullName evidence="2">GNAT family N-acetyltransferase</fullName>
    </submittedName>
</protein>
<dbReference type="Gene3D" id="3.40.630.30">
    <property type="match status" value="1"/>
</dbReference>
<dbReference type="Proteomes" id="UP000476064">
    <property type="component" value="Chromosome"/>
</dbReference>
<sequence length="126" mass="14355">MRIVSVNQKDLGKHSQENASTLVYDMASNRLVGVCLLFMEDQQRTFYPGLFNFGVLPAHRNRRIAANMLKRALTVLHSEYPIMRLGLLQGTYAELLYYNLGFMPADVEVEACVLPTSEINLLKSFR</sequence>
<organism evidence="2 3">
    <name type="scientific">Paenibacillus lycopersici</name>
    <dbReference type="NCBI Taxonomy" id="2704462"/>
    <lineage>
        <taxon>Bacteria</taxon>
        <taxon>Bacillati</taxon>
        <taxon>Bacillota</taxon>
        <taxon>Bacilli</taxon>
        <taxon>Bacillales</taxon>
        <taxon>Paenibacillaceae</taxon>
        <taxon>Paenibacillus</taxon>
    </lineage>
</organism>
<evidence type="ECO:0000313" key="3">
    <source>
        <dbReference type="Proteomes" id="UP000476064"/>
    </source>
</evidence>
<accession>A0A6C0G3C5</accession>
<gene>
    <name evidence="2" type="ORF">GXP70_15095</name>
</gene>
<reference evidence="2 3" key="1">
    <citation type="submission" date="2020-01" db="EMBL/GenBank/DDBJ databases">
        <title>Paenibacillus sp. nov., isolated from tomato rhizosphere.</title>
        <authorList>
            <person name="Weon H.-Y."/>
            <person name="Lee S.A."/>
        </authorList>
    </citation>
    <scope>NUCLEOTIDE SEQUENCE [LARGE SCALE GENOMIC DNA]</scope>
    <source>
        <strain evidence="2 3">12200R-189</strain>
    </source>
</reference>
<evidence type="ECO:0000313" key="2">
    <source>
        <dbReference type="EMBL" id="QHT61150.1"/>
    </source>
</evidence>
<feature type="domain" description="N-acetyltransferase" evidence="1">
    <location>
        <begin position="17"/>
        <end position="102"/>
    </location>
</feature>
<dbReference type="InterPro" id="IPR016181">
    <property type="entry name" value="Acyl_CoA_acyltransferase"/>
</dbReference>
<dbReference type="CDD" id="cd04301">
    <property type="entry name" value="NAT_SF"/>
    <property type="match status" value="1"/>
</dbReference>
<evidence type="ECO:0000259" key="1">
    <source>
        <dbReference type="Pfam" id="PF00583"/>
    </source>
</evidence>
<proteinExistence type="predicted"/>